<proteinExistence type="predicted"/>
<dbReference type="Proteomes" id="UP000682782">
    <property type="component" value="Chromosome"/>
</dbReference>
<sequence>MFGMDRNRSVGLIIGVAALVLLAARGARGLLYCVSRASGLFILIAVAALAYGFIRKDG</sequence>
<reference evidence="1" key="1">
    <citation type="submission" date="2021-01" db="EMBL/GenBank/DDBJ databases">
        <title>Complete genome sequence of Clostridiales bacterium R-7.</title>
        <authorList>
            <person name="Mahoney-Kurpe S.C."/>
            <person name="Palevich N."/>
            <person name="Koike S."/>
            <person name="Moon C.D."/>
            <person name="Attwood G.T."/>
        </authorList>
    </citation>
    <scope>NUCLEOTIDE SEQUENCE</scope>
    <source>
        <strain evidence="1">R-7</strain>
    </source>
</reference>
<organism evidence="1 2">
    <name type="scientific">Aristaeella hokkaidonensis</name>
    <dbReference type="NCBI Taxonomy" id="3046382"/>
    <lineage>
        <taxon>Bacteria</taxon>
        <taxon>Bacillati</taxon>
        <taxon>Bacillota</taxon>
        <taxon>Clostridia</taxon>
        <taxon>Eubacteriales</taxon>
        <taxon>Aristaeellaceae</taxon>
        <taxon>Aristaeella</taxon>
    </lineage>
</organism>
<gene>
    <name evidence="1" type="ORF">JYE49_11515</name>
</gene>
<accession>A0AC61N620</accession>
<dbReference type="EMBL" id="CP068393">
    <property type="protein sequence ID" value="QUC66483.1"/>
    <property type="molecule type" value="Genomic_DNA"/>
</dbReference>
<evidence type="ECO:0000313" key="1">
    <source>
        <dbReference type="EMBL" id="QUC66483.1"/>
    </source>
</evidence>
<evidence type="ECO:0000313" key="2">
    <source>
        <dbReference type="Proteomes" id="UP000682782"/>
    </source>
</evidence>
<protein>
    <submittedName>
        <fullName evidence="1">Uncharacterized protein</fullName>
    </submittedName>
</protein>
<keyword evidence="2" id="KW-1185">Reference proteome</keyword>
<name>A0AC61N620_9FIRM</name>